<evidence type="ECO:0000313" key="1">
    <source>
        <dbReference type="EMBL" id="CAG8534535.1"/>
    </source>
</evidence>
<keyword evidence="2" id="KW-1185">Reference proteome</keyword>
<dbReference type="EMBL" id="CAJVPY010001737">
    <property type="protein sequence ID" value="CAG8534535.1"/>
    <property type="molecule type" value="Genomic_DNA"/>
</dbReference>
<feature type="non-terminal residue" evidence="1">
    <location>
        <position position="43"/>
    </location>
</feature>
<name>A0A9N9ANF6_9GLOM</name>
<accession>A0A9N9ANF6</accession>
<proteinExistence type="predicted"/>
<organism evidence="1 2">
    <name type="scientific">Dentiscutata erythropus</name>
    <dbReference type="NCBI Taxonomy" id="1348616"/>
    <lineage>
        <taxon>Eukaryota</taxon>
        <taxon>Fungi</taxon>
        <taxon>Fungi incertae sedis</taxon>
        <taxon>Mucoromycota</taxon>
        <taxon>Glomeromycotina</taxon>
        <taxon>Glomeromycetes</taxon>
        <taxon>Diversisporales</taxon>
        <taxon>Gigasporaceae</taxon>
        <taxon>Dentiscutata</taxon>
    </lineage>
</organism>
<protein>
    <submittedName>
        <fullName evidence="1">965_t:CDS:1</fullName>
    </submittedName>
</protein>
<dbReference type="AlphaFoldDB" id="A0A9N9ANF6"/>
<gene>
    <name evidence="1" type="ORF">DERYTH_LOCUS4507</name>
</gene>
<evidence type="ECO:0000313" key="2">
    <source>
        <dbReference type="Proteomes" id="UP000789405"/>
    </source>
</evidence>
<reference evidence="1" key="1">
    <citation type="submission" date="2021-06" db="EMBL/GenBank/DDBJ databases">
        <authorList>
            <person name="Kallberg Y."/>
            <person name="Tangrot J."/>
            <person name="Rosling A."/>
        </authorList>
    </citation>
    <scope>NUCLEOTIDE SEQUENCE</scope>
    <source>
        <strain evidence="1">MA453B</strain>
    </source>
</reference>
<dbReference type="Proteomes" id="UP000789405">
    <property type="component" value="Unassembled WGS sequence"/>
</dbReference>
<sequence length="43" mass="5101">MKQYNALQTDEVAAICWSNKNIHVKDIVIVRHNDELERISELY</sequence>
<dbReference type="OrthoDB" id="10051381at2759"/>
<comment type="caution">
    <text evidence="1">The sequence shown here is derived from an EMBL/GenBank/DDBJ whole genome shotgun (WGS) entry which is preliminary data.</text>
</comment>